<comment type="caution">
    <text evidence="1">The sequence shown here is derived from an EMBL/GenBank/DDBJ whole genome shotgun (WGS) entry which is preliminary data.</text>
</comment>
<evidence type="ECO:0000313" key="1">
    <source>
        <dbReference type="EMBL" id="PPK78523.1"/>
    </source>
</evidence>
<dbReference type="SUPFAM" id="SSF52833">
    <property type="entry name" value="Thioredoxin-like"/>
    <property type="match status" value="1"/>
</dbReference>
<protein>
    <submittedName>
        <fullName evidence="1">Glutaredoxin-related protein</fullName>
    </submittedName>
</protein>
<proteinExistence type="predicted"/>
<gene>
    <name evidence="1" type="ORF">BXY41_11426</name>
</gene>
<dbReference type="RefSeq" id="WP_104438937.1">
    <property type="nucleotide sequence ID" value="NZ_PTJA01000014.1"/>
</dbReference>
<dbReference type="EMBL" id="PTJA01000014">
    <property type="protein sequence ID" value="PPK78523.1"/>
    <property type="molecule type" value="Genomic_DNA"/>
</dbReference>
<name>A0A2S6HMD9_9FIRM</name>
<dbReference type="Gene3D" id="3.40.30.10">
    <property type="entry name" value="Glutaredoxin"/>
    <property type="match status" value="1"/>
</dbReference>
<reference evidence="1 2" key="1">
    <citation type="submission" date="2018-02" db="EMBL/GenBank/DDBJ databases">
        <title>Genomic Encyclopedia of Archaeal and Bacterial Type Strains, Phase II (KMG-II): from individual species to whole genera.</title>
        <authorList>
            <person name="Goeker M."/>
        </authorList>
    </citation>
    <scope>NUCLEOTIDE SEQUENCE [LARGE SCALE GENOMIC DNA]</scope>
    <source>
        <strain evidence="1 2">DSM 3808</strain>
    </source>
</reference>
<evidence type="ECO:0000313" key="2">
    <source>
        <dbReference type="Proteomes" id="UP000237749"/>
    </source>
</evidence>
<dbReference type="Proteomes" id="UP000237749">
    <property type="component" value="Unassembled WGS sequence"/>
</dbReference>
<keyword evidence="2" id="KW-1185">Reference proteome</keyword>
<organism evidence="1 2">
    <name type="scientific">Lacrimispora xylanisolvens</name>
    <dbReference type="NCBI Taxonomy" id="384636"/>
    <lineage>
        <taxon>Bacteria</taxon>
        <taxon>Bacillati</taxon>
        <taxon>Bacillota</taxon>
        <taxon>Clostridia</taxon>
        <taxon>Lachnospirales</taxon>
        <taxon>Lachnospiraceae</taxon>
        <taxon>Lacrimispora</taxon>
    </lineage>
</organism>
<dbReference type="OrthoDB" id="5679012at2"/>
<sequence>MKIIMYGTEICPDCVAAKAQLGELTSVELDYRNITGNTATLKEFLRYRDHDEMFQPVKEEGRIGIPFFILEDGTQTFDIADFMDDVKSQSVPNACSIDGKGC</sequence>
<dbReference type="InterPro" id="IPR036249">
    <property type="entry name" value="Thioredoxin-like_sf"/>
</dbReference>
<accession>A0A2S6HMD9</accession>
<dbReference type="AlphaFoldDB" id="A0A2S6HMD9"/>